<dbReference type="InterPro" id="IPR012791">
    <property type="entry name" value="3-oxoacid_CoA-transf_B"/>
</dbReference>
<dbReference type="PANTHER" id="PTHR13707:SF57">
    <property type="entry name" value="SUCCINYL-COA:3-KETOACID COENZYME A TRANSFERASE SUBUNIT B-RELATED"/>
    <property type="match status" value="1"/>
</dbReference>
<dbReference type="SMART" id="SM00882">
    <property type="entry name" value="CoA_trans"/>
    <property type="match status" value="1"/>
</dbReference>
<evidence type="ECO:0000256" key="1">
    <source>
        <dbReference type="ARBA" id="ARBA00007047"/>
    </source>
</evidence>
<sequence length="225" mass="23628">MTATPLSHTGMAARVAQDIPDGSYVNLGIGMPTLVGDVVSAGKEIVFHSENGILGMGPAPAAGEEDWELINAGKAPVTLVPGGSYFHHTDSFMMMRGGHIDVTVLGAFQVSAQGDLANWATDDAHLPPAVGGAMDLAVGAKRVLVLMMHTTPDGRPKLLPECTYPLTAAQVVDRIYTELAVIDVTPSGFLVREMVAGLTREELERRTAAPLAYAEEVAVLAPTGR</sequence>
<dbReference type="EMBL" id="JASNFN010000016">
    <property type="protein sequence ID" value="MDP5183758.1"/>
    <property type="molecule type" value="Genomic_DNA"/>
</dbReference>
<comment type="similarity">
    <text evidence="1">Belongs to the 3-oxoacid CoA-transferase subunit B family.</text>
</comment>
<accession>A0ABT9IDU5</accession>
<dbReference type="InterPro" id="IPR004165">
    <property type="entry name" value="CoA_trans_fam_I"/>
</dbReference>
<name>A0ABT9IDU5_9ACTN</name>
<organism evidence="3 4">
    <name type="scientific">Blastococcus carthaginiensis</name>
    <dbReference type="NCBI Taxonomy" id="3050034"/>
    <lineage>
        <taxon>Bacteria</taxon>
        <taxon>Bacillati</taxon>
        <taxon>Actinomycetota</taxon>
        <taxon>Actinomycetes</taxon>
        <taxon>Geodermatophilales</taxon>
        <taxon>Geodermatophilaceae</taxon>
        <taxon>Blastococcus</taxon>
    </lineage>
</organism>
<evidence type="ECO:0000313" key="4">
    <source>
        <dbReference type="Proteomes" id="UP001233673"/>
    </source>
</evidence>
<proteinExistence type="inferred from homology"/>
<protein>
    <submittedName>
        <fullName evidence="3">3-oxoacid CoA-transferase subunit B</fullName>
    </submittedName>
</protein>
<keyword evidence="2" id="KW-0808">Transferase</keyword>
<dbReference type="InterPro" id="IPR037171">
    <property type="entry name" value="NagB/RpiA_transferase-like"/>
</dbReference>
<dbReference type="PROSITE" id="PS01274">
    <property type="entry name" value="COA_TRANSF_2"/>
    <property type="match status" value="1"/>
</dbReference>
<dbReference type="SUPFAM" id="SSF100950">
    <property type="entry name" value="NagB/RpiA/CoA transferase-like"/>
    <property type="match status" value="1"/>
</dbReference>
<dbReference type="NCBIfam" id="TIGR02428">
    <property type="entry name" value="pcaJ_scoB_fam"/>
    <property type="match status" value="1"/>
</dbReference>
<dbReference type="Gene3D" id="3.40.1080.10">
    <property type="entry name" value="Glutaconate Coenzyme A-transferase"/>
    <property type="match status" value="1"/>
</dbReference>
<evidence type="ECO:0000256" key="2">
    <source>
        <dbReference type="ARBA" id="ARBA00022679"/>
    </source>
</evidence>
<dbReference type="RefSeq" id="WP_306000370.1">
    <property type="nucleotide sequence ID" value="NZ_JASNFN010000016.1"/>
</dbReference>
<dbReference type="Pfam" id="PF01144">
    <property type="entry name" value="CoA_trans"/>
    <property type="match status" value="1"/>
</dbReference>
<dbReference type="Proteomes" id="UP001233673">
    <property type="component" value="Unassembled WGS sequence"/>
</dbReference>
<gene>
    <name evidence="3" type="ORF">QOZ88_14045</name>
</gene>
<evidence type="ECO:0000313" key="3">
    <source>
        <dbReference type="EMBL" id="MDP5183758.1"/>
    </source>
</evidence>
<comment type="caution">
    <text evidence="3">The sequence shown here is derived from an EMBL/GenBank/DDBJ whole genome shotgun (WGS) entry which is preliminary data.</text>
</comment>
<reference evidence="4" key="1">
    <citation type="submission" date="2023-05" db="EMBL/GenBank/DDBJ databases">
        <title>Draft genome of Pseudofrankia sp. BMG5.37.</title>
        <authorList>
            <person name="Gtari M."/>
            <person name="Ghodhbane F."/>
            <person name="Sbissi I."/>
        </authorList>
    </citation>
    <scope>NUCLEOTIDE SEQUENCE [LARGE SCALE GENOMIC DNA]</scope>
    <source>
        <strain evidence="4">BMG 814</strain>
    </source>
</reference>
<dbReference type="InterPro" id="IPR004164">
    <property type="entry name" value="CoA_transf_AS"/>
</dbReference>
<keyword evidence="4" id="KW-1185">Reference proteome</keyword>
<dbReference type="PANTHER" id="PTHR13707">
    <property type="entry name" value="KETOACID-COENZYME A TRANSFERASE"/>
    <property type="match status" value="1"/>
</dbReference>